<evidence type="ECO:0000313" key="4">
    <source>
        <dbReference type="RefSeq" id="XP_017860687.1"/>
    </source>
</evidence>
<feature type="compositionally biased region" description="Polar residues" evidence="1">
    <location>
        <begin position="111"/>
        <end position="122"/>
    </location>
</feature>
<feature type="compositionally biased region" description="Polar residues" evidence="1">
    <location>
        <begin position="73"/>
        <end position="83"/>
    </location>
</feature>
<dbReference type="GeneID" id="108612319"/>
<accession>A0ABM1P0F1</accession>
<dbReference type="RefSeq" id="XP_017860687.1">
    <property type="nucleotide sequence ID" value="XM_018005198.1"/>
</dbReference>
<reference evidence="4" key="3">
    <citation type="submission" date="2025-08" db="UniProtKB">
        <authorList>
            <consortium name="RefSeq"/>
        </authorList>
    </citation>
    <scope>IDENTIFICATION</scope>
    <source>
        <tissue evidence="4">Whole organism</tissue>
    </source>
</reference>
<protein>
    <submittedName>
        <fullName evidence="4">Uncharacterized protein LOC108612319</fullName>
    </submittedName>
</protein>
<evidence type="ECO:0000256" key="1">
    <source>
        <dbReference type="SAM" id="MobiDB-lite"/>
    </source>
</evidence>
<evidence type="ECO:0000313" key="3">
    <source>
        <dbReference type="Proteomes" id="UP000694904"/>
    </source>
</evidence>
<dbReference type="InterPro" id="IPR000618">
    <property type="entry name" value="Insect_cuticle"/>
</dbReference>
<reference evidence="3" key="2">
    <citation type="journal article" date="2016" name="G3 (Bethesda)">
        <title>Genome Evolution in Three Species of Cactophilic Drosophila.</title>
        <authorList>
            <person name="Sanchez-Flores A."/>
            <person name="Penazola F."/>
            <person name="Carpinteyro-Ponce J."/>
            <person name="Nazario-Yepiz N."/>
            <person name="Abreu-Goodger C."/>
            <person name="Machado C.A."/>
            <person name="Markow T.A."/>
        </authorList>
    </citation>
    <scope>NUCLEOTIDE SEQUENCE [LARGE SCALE GENOMIC DNA]</scope>
</reference>
<feature type="region of interest" description="Disordered" evidence="1">
    <location>
        <begin position="57"/>
        <end position="126"/>
    </location>
</feature>
<feature type="signal peptide" evidence="2">
    <location>
        <begin position="1"/>
        <end position="23"/>
    </location>
</feature>
<feature type="chain" id="PRO_5046412720" evidence="2">
    <location>
        <begin position="24"/>
        <end position="177"/>
    </location>
</feature>
<name>A0ABM1P0F1_DROAR</name>
<dbReference type="Pfam" id="PF00379">
    <property type="entry name" value="Chitin_bind_4"/>
    <property type="match status" value="1"/>
</dbReference>
<evidence type="ECO:0000256" key="2">
    <source>
        <dbReference type="SAM" id="SignalP"/>
    </source>
</evidence>
<proteinExistence type="predicted"/>
<keyword evidence="2" id="KW-0732">Signal</keyword>
<dbReference type="Proteomes" id="UP000694904">
    <property type="component" value="Chromosome 4"/>
</dbReference>
<feature type="compositionally biased region" description="Pro residues" evidence="1">
    <location>
        <begin position="94"/>
        <end position="107"/>
    </location>
</feature>
<reference evidence="3" key="1">
    <citation type="journal article" date="1997" name="Nucleic Acids Res.">
        <title>tRNAscan-SE: a program for improved detection of transfer RNA genes in genomic sequence.</title>
        <authorList>
            <person name="Lowe T.M."/>
            <person name="Eddy S.R."/>
        </authorList>
    </citation>
    <scope>NUCLEOTIDE SEQUENCE [LARGE SCALE GENOMIC DNA]</scope>
</reference>
<gene>
    <name evidence="4" type="primary">LOC108612319</name>
</gene>
<sequence>MSRQLLHSLHLLCLSSWLCLVQGAQVYMELNGQSYAYNTDVAVQTNDLSPNYEIPAAYQQQQQQHQRQQSQQWPYASTQSLSRNAKWRWLQPDAAPPPTPTPSPAPRQPQNFDFSTQHMSHSQHTDDSGIVLGKYSYYDDAGYHELSYKAGPGIGFVVMGGNLAKPTEQTANNLHSY</sequence>
<organism evidence="3 4">
    <name type="scientific">Drosophila arizonae</name>
    <name type="common">Fruit fly</name>
    <dbReference type="NCBI Taxonomy" id="7263"/>
    <lineage>
        <taxon>Eukaryota</taxon>
        <taxon>Metazoa</taxon>
        <taxon>Ecdysozoa</taxon>
        <taxon>Arthropoda</taxon>
        <taxon>Hexapoda</taxon>
        <taxon>Insecta</taxon>
        <taxon>Pterygota</taxon>
        <taxon>Neoptera</taxon>
        <taxon>Endopterygota</taxon>
        <taxon>Diptera</taxon>
        <taxon>Brachycera</taxon>
        <taxon>Muscomorpha</taxon>
        <taxon>Ephydroidea</taxon>
        <taxon>Drosophilidae</taxon>
        <taxon>Drosophila</taxon>
    </lineage>
</organism>
<keyword evidence="3" id="KW-1185">Reference proteome</keyword>
<feature type="compositionally biased region" description="Low complexity" evidence="1">
    <location>
        <begin position="59"/>
        <end position="72"/>
    </location>
</feature>